<comment type="subcellular location">
    <subcellularLocation>
        <location evidence="1">Membrane</location>
        <topology evidence="1">Multi-pass membrane protein</topology>
    </subcellularLocation>
</comment>
<evidence type="ECO:0000256" key="3">
    <source>
        <dbReference type="ARBA" id="ARBA00022692"/>
    </source>
</evidence>
<dbReference type="EMBL" id="CAJVPV010001165">
    <property type="protein sequence ID" value="CAG8488575.1"/>
    <property type="molecule type" value="Genomic_DNA"/>
</dbReference>
<keyword evidence="8 10" id="KW-0012">Acyltransferase</keyword>
<dbReference type="PROSITE" id="PS50216">
    <property type="entry name" value="DHHC"/>
    <property type="match status" value="1"/>
</dbReference>
<dbReference type="OrthoDB" id="9909019at2759"/>
<evidence type="ECO:0000256" key="5">
    <source>
        <dbReference type="ARBA" id="ARBA00023136"/>
    </source>
</evidence>
<evidence type="ECO:0000256" key="8">
    <source>
        <dbReference type="ARBA" id="ARBA00023315"/>
    </source>
</evidence>
<dbReference type="Proteomes" id="UP000789342">
    <property type="component" value="Unassembled WGS sequence"/>
</dbReference>
<feature type="domain" description="Palmitoyltransferase DHHC" evidence="11">
    <location>
        <begin position="132"/>
        <end position="247"/>
    </location>
</feature>
<sequence>MVLITYFRVLFRDPGFPPRSPGRMQSPNPASNAVAASTLSTSENVNPQSILSTQSSLPMFTSAHQIPANPISYPNNSSNVGALDAMENAFSTGGITSVTASTASTASPSFPSQSAGVMIPMPSTFVSKRDGRLRWCDRCNSVKPDRCHHCSECNRCVLKMDQVNGCVGYNNYKYFYLFIVYTSLYADFTFASTIPVVVEELRDLNNELDVQWIILLILAFIFGLLLTGFTMVHTVYMLQNRTTIESLSFRSRTYHLRVQFDVGNHSSYGVAATRAGENLWDLGWKQNWKNVMGNKWWLWFVPVGNPPGDGQAFPFNSTVHNRLIDDARKARLQEDRMSAMIQQAQSGMVGGI</sequence>
<dbReference type="PANTHER" id="PTHR22883:SF147">
    <property type="entry name" value="PALMITOYLTRANSFERASE"/>
    <property type="match status" value="1"/>
</dbReference>
<dbReference type="GO" id="GO:0005783">
    <property type="term" value="C:endoplasmic reticulum"/>
    <property type="evidence" value="ECO:0007669"/>
    <property type="project" value="TreeGrafter"/>
</dbReference>
<organism evidence="12 13">
    <name type="scientific">Acaulospora morrowiae</name>
    <dbReference type="NCBI Taxonomy" id="94023"/>
    <lineage>
        <taxon>Eukaryota</taxon>
        <taxon>Fungi</taxon>
        <taxon>Fungi incertae sedis</taxon>
        <taxon>Mucoromycota</taxon>
        <taxon>Glomeromycotina</taxon>
        <taxon>Glomeromycetes</taxon>
        <taxon>Diversisporales</taxon>
        <taxon>Acaulosporaceae</taxon>
        <taxon>Acaulospora</taxon>
    </lineage>
</organism>
<evidence type="ECO:0000256" key="10">
    <source>
        <dbReference type="RuleBase" id="RU079119"/>
    </source>
</evidence>
<evidence type="ECO:0000256" key="1">
    <source>
        <dbReference type="ARBA" id="ARBA00004141"/>
    </source>
</evidence>
<keyword evidence="3 10" id="KW-0812">Transmembrane</keyword>
<dbReference type="AlphaFoldDB" id="A0A9N8WGS5"/>
<comment type="catalytic activity">
    <reaction evidence="9 10">
        <text>L-cysteinyl-[protein] + hexadecanoyl-CoA = S-hexadecanoyl-L-cysteinyl-[protein] + CoA</text>
        <dbReference type="Rhea" id="RHEA:36683"/>
        <dbReference type="Rhea" id="RHEA-COMP:10131"/>
        <dbReference type="Rhea" id="RHEA-COMP:11032"/>
        <dbReference type="ChEBI" id="CHEBI:29950"/>
        <dbReference type="ChEBI" id="CHEBI:57287"/>
        <dbReference type="ChEBI" id="CHEBI:57379"/>
        <dbReference type="ChEBI" id="CHEBI:74151"/>
        <dbReference type="EC" id="2.3.1.225"/>
    </reaction>
</comment>
<evidence type="ECO:0000256" key="9">
    <source>
        <dbReference type="ARBA" id="ARBA00048048"/>
    </source>
</evidence>
<proteinExistence type="inferred from homology"/>
<keyword evidence="7" id="KW-0449">Lipoprotein</keyword>
<evidence type="ECO:0000256" key="6">
    <source>
        <dbReference type="ARBA" id="ARBA00023139"/>
    </source>
</evidence>
<evidence type="ECO:0000256" key="2">
    <source>
        <dbReference type="ARBA" id="ARBA00022679"/>
    </source>
</evidence>
<evidence type="ECO:0000256" key="4">
    <source>
        <dbReference type="ARBA" id="ARBA00022989"/>
    </source>
</evidence>
<evidence type="ECO:0000259" key="11">
    <source>
        <dbReference type="Pfam" id="PF01529"/>
    </source>
</evidence>
<evidence type="ECO:0000313" key="12">
    <source>
        <dbReference type="EMBL" id="CAG8488575.1"/>
    </source>
</evidence>
<dbReference type="GO" id="GO:0019706">
    <property type="term" value="F:protein-cysteine S-palmitoyltransferase activity"/>
    <property type="evidence" value="ECO:0007669"/>
    <property type="project" value="UniProtKB-EC"/>
</dbReference>
<protein>
    <recommendedName>
        <fullName evidence="10">Palmitoyltransferase</fullName>
        <ecNumber evidence="10">2.3.1.225</ecNumber>
    </recommendedName>
</protein>
<dbReference type="Pfam" id="PF01529">
    <property type="entry name" value="DHHC"/>
    <property type="match status" value="1"/>
</dbReference>
<keyword evidence="2 10" id="KW-0808">Transferase</keyword>
<comment type="caution">
    <text evidence="12">The sequence shown here is derived from an EMBL/GenBank/DDBJ whole genome shotgun (WGS) entry which is preliminary data.</text>
</comment>
<dbReference type="EC" id="2.3.1.225" evidence="10"/>
<reference evidence="12" key="1">
    <citation type="submission" date="2021-06" db="EMBL/GenBank/DDBJ databases">
        <authorList>
            <person name="Kallberg Y."/>
            <person name="Tangrot J."/>
            <person name="Rosling A."/>
        </authorList>
    </citation>
    <scope>NUCLEOTIDE SEQUENCE</scope>
    <source>
        <strain evidence="12">CL551</strain>
    </source>
</reference>
<keyword evidence="5 10" id="KW-0472">Membrane</keyword>
<dbReference type="GO" id="GO:0005794">
    <property type="term" value="C:Golgi apparatus"/>
    <property type="evidence" value="ECO:0007669"/>
    <property type="project" value="TreeGrafter"/>
</dbReference>
<accession>A0A9N8WGS5</accession>
<evidence type="ECO:0000313" key="13">
    <source>
        <dbReference type="Proteomes" id="UP000789342"/>
    </source>
</evidence>
<comment type="domain">
    <text evidence="10">The DHHC domain is required for palmitoyltransferase activity.</text>
</comment>
<keyword evidence="13" id="KW-1185">Reference proteome</keyword>
<dbReference type="GO" id="GO:0016020">
    <property type="term" value="C:membrane"/>
    <property type="evidence" value="ECO:0007669"/>
    <property type="project" value="UniProtKB-SubCell"/>
</dbReference>
<dbReference type="PANTHER" id="PTHR22883">
    <property type="entry name" value="ZINC FINGER DHHC DOMAIN CONTAINING PROTEIN"/>
    <property type="match status" value="1"/>
</dbReference>
<feature type="transmembrane region" description="Helical" evidence="10">
    <location>
        <begin position="174"/>
        <end position="198"/>
    </location>
</feature>
<dbReference type="GO" id="GO:0006612">
    <property type="term" value="P:protein targeting to membrane"/>
    <property type="evidence" value="ECO:0007669"/>
    <property type="project" value="TreeGrafter"/>
</dbReference>
<gene>
    <name evidence="12" type="ORF">AMORRO_LOCUS2665</name>
</gene>
<name>A0A9N8WGS5_9GLOM</name>
<keyword evidence="4 10" id="KW-1133">Transmembrane helix</keyword>
<comment type="similarity">
    <text evidence="10">Belongs to the DHHC palmitoyltransferase family.</text>
</comment>
<keyword evidence="6" id="KW-0564">Palmitate</keyword>
<evidence type="ECO:0000256" key="7">
    <source>
        <dbReference type="ARBA" id="ARBA00023288"/>
    </source>
</evidence>
<dbReference type="InterPro" id="IPR039859">
    <property type="entry name" value="PFA4/ZDH16/20/ERF2-like"/>
</dbReference>
<dbReference type="InterPro" id="IPR001594">
    <property type="entry name" value="Palmitoyltrfase_DHHC"/>
</dbReference>
<feature type="transmembrane region" description="Helical" evidence="10">
    <location>
        <begin position="210"/>
        <end position="232"/>
    </location>
</feature>